<dbReference type="SUPFAM" id="SSF53448">
    <property type="entry name" value="Nucleotide-diphospho-sugar transferases"/>
    <property type="match status" value="1"/>
</dbReference>
<keyword evidence="4" id="KW-1185">Reference proteome</keyword>
<dbReference type="EMBL" id="JAMFLX010000042">
    <property type="protein sequence ID" value="MCL6272037.1"/>
    <property type="molecule type" value="Genomic_DNA"/>
</dbReference>
<dbReference type="InterPro" id="IPR000644">
    <property type="entry name" value="CBS_dom"/>
</dbReference>
<proteinExistence type="predicted"/>
<evidence type="ECO:0000259" key="2">
    <source>
        <dbReference type="PROSITE" id="PS51371"/>
    </source>
</evidence>
<keyword evidence="1" id="KW-0129">CBS domain</keyword>
<reference evidence="3 4" key="1">
    <citation type="submission" date="2022-05" db="EMBL/GenBank/DDBJ databases">
        <authorList>
            <person name="Park J.-S."/>
        </authorList>
    </citation>
    <scope>NUCLEOTIDE SEQUENCE [LARGE SCALE GENOMIC DNA]</scope>
    <source>
        <strain evidence="3 4">2012CJ34-2</strain>
    </source>
</reference>
<organism evidence="3 4">
    <name type="scientific">Parendozoicomonas callyspongiae</name>
    <dbReference type="NCBI Taxonomy" id="2942213"/>
    <lineage>
        <taxon>Bacteria</taxon>
        <taxon>Pseudomonadati</taxon>
        <taxon>Pseudomonadota</taxon>
        <taxon>Gammaproteobacteria</taxon>
        <taxon>Oceanospirillales</taxon>
        <taxon>Endozoicomonadaceae</taxon>
        <taxon>Parendozoicomonas</taxon>
    </lineage>
</organism>
<comment type="caution">
    <text evidence="3">The sequence shown here is derived from an EMBL/GenBank/DDBJ whole genome shotgun (WGS) entry which is preliminary data.</text>
</comment>
<dbReference type="InterPro" id="IPR050486">
    <property type="entry name" value="Mannose-1P_guanyltransferase"/>
</dbReference>
<dbReference type="Proteomes" id="UP001203338">
    <property type="component" value="Unassembled WGS sequence"/>
</dbReference>
<dbReference type="InterPro" id="IPR046342">
    <property type="entry name" value="CBS_dom_sf"/>
</dbReference>
<dbReference type="Pfam" id="PF00483">
    <property type="entry name" value="NTP_transferase"/>
    <property type="match status" value="1"/>
</dbReference>
<evidence type="ECO:0000313" key="4">
    <source>
        <dbReference type="Proteomes" id="UP001203338"/>
    </source>
</evidence>
<dbReference type="RefSeq" id="WP_249701715.1">
    <property type="nucleotide sequence ID" value="NZ_JAMFLX010000042.1"/>
</dbReference>
<dbReference type="Gene3D" id="3.90.550.10">
    <property type="entry name" value="Spore Coat Polysaccharide Biosynthesis Protein SpsA, Chain A"/>
    <property type="match status" value="1"/>
</dbReference>
<protein>
    <submittedName>
        <fullName evidence="3">Nucleotidyltransferase family protein</fullName>
    </submittedName>
</protein>
<evidence type="ECO:0000313" key="3">
    <source>
        <dbReference type="EMBL" id="MCL6272037.1"/>
    </source>
</evidence>
<dbReference type="PROSITE" id="PS51371">
    <property type="entry name" value="CBS"/>
    <property type="match status" value="1"/>
</dbReference>
<dbReference type="CDD" id="cd06426">
    <property type="entry name" value="NTP_transferase_like_2"/>
    <property type="match status" value="1"/>
</dbReference>
<accession>A0ABT0PKW9</accession>
<feature type="domain" description="CBS" evidence="2">
    <location>
        <begin position="1"/>
        <end position="58"/>
    </location>
</feature>
<evidence type="ECO:0000256" key="1">
    <source>
        <dbReference type="PROSITE-ProRule" id="PRU00703"/>
    </source>
</evidence>
<dbReference type="InterPro" id="IPR029044">
    <property type="entry name" value="Nucleotide-diphossugar_trans"/>
</dbReference>
<dbReference type="PANTHER" id="PTHR22572">
    <property type="entry name" value="SUGAR-1-PHOSPHATE GUANYL TRANSFERASE"/>
    <property type="match status" value="1"/>
</dbReference>
<dbReference type="Gene3D" id="3.10.580.10">
    <property type="entry name" value="CBS-domain"/>
    <property type="match status" value="1"/>
</dbReference>
<sequence length="345" mass="38634">MVKYSVKLEDVTSITDIIRAIDATGVGFLAFVDCHNKLIGVVTDGDLRRSILKDCSSVKEVINYNPITMLEGSLEVSIVSKLKTLHRRHMPLVDEENNLKEIFILDEYEICSKENHVVIMAGGLGSRLGELTKNIPKPMLDVGGRPMLCHLIEQFRDQGFFKFILCVNYKKEVISQYFGDGSNFGVSITYIEEEKRLGTAGALSLMSNIDISESFFVVNADVLTSLSYVDMLDFHSKNKAEVTMCVRTYDYTIPYGVVVSDENGNVESLYEKPTQSFNVNAGIYVVSKAALQHIPINTFYDMPSLILKISGKNGAAKVYPMRDYWIDIGKKEDLLKAQNDLSLFA</sequence>
<gene>
    <name evidence="3" type="ORF">M3P05_19120</name>
</gene>
<dbReference type="InterPro" id="IPR005835">
    <property type="entry name" value="NTP_transferase_dom"/>
</dbReference>
<name>A0ABT0PKW9_9GAMM</name>